<evidence type="ECO:0000313" key="2">
    <source>
        <dbReference type="EMBL" id="CAG8751610.1"/>
    </source>
</evidence>
<dbReference type="Gene3D" id="1.10.418.10">
    <property type="entry name" value="Calponin-like domain"/>
    <property type="match status" value="1"/>
</dbReference>
<evidence type="ECO:0000313" key="3">
    <source>
        <dbReference type="Proteomes" id="UP000789342"/>
    </source>
</evidence>
<dbReference type="GO" id="GO:0110085">
    <property type="term" value="C:mitotic actomyosin contractile ring"/>
    <property type="evidence" value="ECO:0007669"/>
    <property type="project" value="TreeGrafter"/>
</dbReference>
<dbReference type="AlphaFoldDB" id="A0A9N9IV85"/>
<comment type="caution">
    <text evidence="2">The sequence shown here is derived from an EMBL/GenBank/DDBJ whole genome shotgun (WGS) entry which is preliminary data.</text>
</comment>
<dbReference type="OrthoDB" id="775356at2759"/>
<name>A0A9N9IV85_9GLOM</name>
<dbReference type="GO" id="GO:1903479">
    <property type="term" value="P:mitotic actomyosin contractile ring assembly actin filament organization"/>
    <property type="evidence" value="ECO:0007669"/>
    <property type="project" value="TreeGrafter"/>
</dbReference>
<dbReference type="PANTHER" id="PTHR14149">
    <property type="entry name" value="RAS GTPASE-ACTIVATING PROTEIN WITH IQ MOTIF"/>
    <property type="match status" value="1"/>
</dbReference>
<dbReference type="InterPro" id="IPR036872">
    <property type="entry name" value="CH_dom_sf"/>
</dbReference>
<dbReference type="GO" id="GO:0051015">
    <property type="term" value="F:actin filament binding"/>
    <property type="evidence" value="ECO:0007669"/>
    <property type="project" value="TreeGrafter"/>
</dbReference>
<evidence type="ECO:0000259" key="1">
    <source>
        <dbReference type="PROSITE" id="PS50021"/>
    </source>
</evidence>
<dbReference type="PANTHER" id="PTHR14149:SF14">
    <property type="entry name" value="CALPONIN-HOMOLOGY (CH) DOMAIN-CONTAINING PROTEIN"/>
    <property type="match status" value="1"/>
</dbReference>
<gene>
    <name evidence="2" type="ORF">AMORRO_LOCUS15381</name>
</gene>
<dbReference type="CDD" id="cd21206">
    <property type="entry name" value="CH_IQGAP"/>
    <property type="match status" value="1"/>
</dbReference>
<dbReference type="GO" id="GO:0005096">
    <property type="term" value="F:GTPase activator activity"/>
    <property type="evidence" value="ECO:0007669"/>
    <property type="project" value="TreeGrafter"/>
</dbReference>
<dbReference type="EMBL" id="CAJVPV010035803">
    <property type="protein sequence ID" value="CAG8751610.1"/>
    <property type="molecule type" value="Genomic_DNA"/>
</dbReference>
<dbReference type="Proteomes" id="UP000789342">
    <property type="component" value="Unassembled WGS sequence"/>
</dbReference>
<proteinExistence type="predicted"/>
<dbReference type="PROSITE" id="PS50021">
    <property type="entry name" value="CH"/>
    <property type="match status" value="1"/>
</dbReference>
<dbReference type="InterPro" id="IPR001715">
    <property type="entry name" value="CH_dom"/>
</dbReference>
<dbReference type="SMART" id="SM00033">
    <property type="entry name" value="CH"/>
    <property type="match status" value="1"/>
</dbReference>
<dbReference type="Pfam" id="PF00307">
    <property type="entry name" value="CH"/>
    <property type="match status" value="1"/>
</dbReference>
<dbReference type="SUPFAM" id="SSF47576">
    <property type="entry name" value="Calponin-homology domain, CH-domain"/>
    <property type="match status" value="1"/>
</dbReference>
<feature type="domain" description="Calponin-homology (CH)" evidence="1">
    <location>
        <begin position="158"/>
        <end position="264"/>
    </location>
</feature>
<dbReference type="GO" id="GO:0005516">
    <property type="term" value="F:calmodulin binding"/>
    <property type="evidence" value="ECO:0007669"/>
    <property type="project" value="TreeGrafter"/>
</dbReference>
<feature type="non-terminal residue" evidence="2">
    <location>
        <position position="1"/>
    </location>
</feature>
<organism evidence="2 3">
    <name type="scientific">Acaulospora morrowiae</name>
    <dbReference type="NCBI Taxonomy" id="94023"/>
    <lineage>
        <taxon>Eukaryota</taxon>
        <taxon>Fungi</taxon>
        <taxon>Fungi incertae sedis</taxon>
        <taxon>Mucoromycota</taxon>
        <taxon>Glomeromycotina</taxon>
        <taxon>Glomeromycetes</taxon>
        <taxon>Diversisporales</taxon>
        <taxon>Acaulosporaceae</taxon>
        <taxon>Acaulospora</taxon>
    </lineage>
</organism>
<sequence>IHNVPHSILLILTPISSRICSKVSFLIYDIISRGSFPTYNSLNEKRNSTGNEASEMSSERAFSSNWTSQYNNKFTKEPARSNSMITNRDLARSAELKRLSSMSGKKDLSDLQIPTITENAEDVTGLKGRIRLQRTGERQNSRNWADQQRKNIQAYEYLCHIGEAKEWIESCVGEEIDPVIMLEESLRNGIALAKLARSFEPSVVKRIFESPKLQFRHSDNINYFFAAIKKVKLPNIFWFELTDLYEKKNIPKVIYCIHALSHLLSRRGLTTRIKNLVGKLEFTDEQLHMTQKGLDASGVTMPSFANVG</sequence>
<accession>A0A9N9IV85</accession>
<keyword evidence="3" id="KW-1185">Reference proteome</keyword>
<protein>
    <submittedName>
        <fullName evidence="2">14667_t:CDS:1</fullName>
    </submittedName>
</protein>
<feature type="non-terminal residue" evidence="2">
    <location>
        <position position="308"/>
    </location>
</feature>
<reference evidence="2" key="1">
    <citation type="submission" date="2021-06" db="EMBL/GenBank/DDBJ databases">
        <authorList>
            <person name="Kallberg Y."/>
            <person name="Tangrot J."/>
            <person name="Rosling A."/>
        </authorList>
    </citation>
    <scope>NUCLEOTIDE SEQUENCE</scope>
    <source>
        <strain evidence="2">CL551</strain>
    </source>
</reference>